<sequence>MGTTESILYDDEDDGQNEKEIADLSTPASRRKGRPSTSSLPSTARRRNVRSPSEKNSPLFVMNATILGLPKAGKQTLLHRLRGKDPFSAVLEKQSSAQVPYQSPRSVEDRIQLHAQIHRVSSNTRLQTDLAILLIDPRHDRERIEQSIGEAVQLTWRSTQNENNKPFCLCILLNFWDKLYKNDKKLRKTQVSESDVQQMTLLALQQLSTDVEPSRLHLQCTTSSLFNCYGLGILHFFIYQSYLLRKQWQLQKKLQAIQQSFQKSRESVPQVIPYELYIKQLRNPPPAPSPEQPTQPTSDSSQAPTLIKAQRRPVVMPEVNMKPTSSVQNTEASRKALEAFLADEDDEDEVILKHNVYDSDEDSEVFFDESGRRHMAGAGHSRSDSQSEISSESNAGRSVDNKTKNNETGPVESRERSASTSIDRNGDSSNDSASRSSLVNAEIVEAETTSPHASNDDLSEEDSNHEPSNNISPPAEAETSDEHRNEEPTITDEELTKHTSNGDRHKNENLEGQETHPVTANKADENPTPTIISTNNKEVENEEDGDEREFFVEEADDAAKSANDSIPEASSKAIENSPRLSAGSAPFDTQGASNATKAPLTNGTSQDRSSQMNPAVLAAIAAAQQEAQAMLEQQLSQESEKKTREKKPKKEKKKKEKKEKKKKEVKYEREVEALSDS</sequence>
<feature type="compositionally biased region" description="Basic and acidic residues" evidence="1">
    <location>
        <begin position="665"/>
        <end position="677"/>
    </location>
</feature>
<evidence type="ECO:0000256" key="1">
    <source>
        <dbReference type="SAM" id="MobiDB-lite"/>
    </source>
</evidence>
<dbReference type="Proteomes" id="UP000198406">
    <property type="component" value="Unassembled WGS sequence"/>
</dbReference>
<dbReference type="SUPFAM" id="SSF52540">
    <property type="entry name" value="P-loop containing nucleoside triphosphate hydrolases"/>
    <property type="match status" value="1"/>
</dbReference>
<dbReference type="InParanoid" id="A0A1Z5KPA7"/>
<evidence type="ECO:0000313" key="2">
    <source>
        <dbReference type="EMBL" id="GAX27768.1"/>
    </source>
</evidence>
<dbReference type="InterPro" id="IPR027417">
    <property type="entry name" value="P-loop_NTPase"/>
</dbReference>
<accession>A0A1Z5KPA7</accession>
<gene>
    <name evidence="2" type="ORF">FisN_13Hh129</name>
</gene>
<dbReference type="AlphaFoldDB" id="A0A1Z5KPA7"/>
<protein>
    <submittedName>
        <fullName evidence="2">Uncharacterized protein</fullName>
    </submittedName>
</protein>
<feature type="compositionally biased region" description="Low complexity" evidence="1">
    <location>
        <begin position="427"/>
        <end position="437"/>
    </location>
</feature>
<feature type="region of interest" description="Disordered" evidence="1">
    <location>
        <begin position="1"/>
        <end position="57"/>
    </location>
</feature>
<comment type="caution">
    <text evidence="2">The sequence shown here is derived from an EMBL/GenBank/DDBJ whole genome shotgun (WGS) entry which is preliminary data.</text>
</comment>
<keyword evidence="3" id="KW-1185">Reference proteome</keyword>
<dbReference type="EMBL" id="BDSP01000259">
    <property type="protein sequence ID" value="GAX27768.1"/>
    <property type="molecule type" value="Genomic_DNA"/>
</dbReference>
<feature type="compositionally biased region" description="Low complexity" evidence="1">
    <location>
        <begin position="294"/>
        <end position="305"/>
    </location>
</feature>
<reference evidence="2 3" key="1">
    <citation type="journal article" date="2015" name="Plant Cell">
        <title>Oil accumulation by the oleaginous diatom Fistulifera solaris as revealed by the genome and transcriptome.</title>
        <authorList>
            <person name="Tanaka T."/>
            <person name="Maeda Y."/>
            <person name="Veluchamy A."/>
            <person name="Tanaka M."/>
            <person name="Abida H."/>
            <person name="Marechal E."/>
            <person name="Bowler C."/>
            <person name="Muto M."/>
            <person name="Sunaga Y."/>
            <person name="Tanaka M."/>
            <person name="Yoshino T."/>
            <person name="Taniguchi T."/>
            <person name="Fukuda Y."/>
            <person name="Nemoto M."/>
            <person name="Matsumoto M."/>
            <person name="Wong P.S."/>
            <person name="Aburatani S."/>
            <person name="Fujibuchi W."/>
        </authorList>
    </citation>
    <scope>NUCLEOTIDE SEQUENCE [LARGE SCALE GENOMIC DNA]</scope>
    <source>
        <strain evidence="2 3">JPCC DA0580</strain>
    </source>
</reference>
<feature type="compositionally biased region" description="Basic and acidic residues" evidence="1">
    <location>
        <begin position="494"/>
        <end position="509"/>
    </location>
</feature>
<proteinExistence type="predicted"/>
<dbReference type="OrthoDB" id="49590at2759"/>
<name>A0A1Z5KPA7_FISSO</name>
<feature type="compositionally biased region" description="Acidic residues" evidence="1">
    <location>
        <begin position="540"/>
        <end position="556"/>
    </location>
</feature>
<feature type="compositionally biased region" description="Pro residues" evidence="1">
    <location>
        <begin position="283"/>
        <end position="293"/>
    </location>
</feature>
<feature type="region of interest" description="Disordered" evidence="1">
    <location>
        <begin position="374"/>
        <end position="677"/>
    </location>
</feature>
<feature type="compositionally biased region" description="Polar residues" evidence="1">
    <location>
        <begin position="590"/>
        <end position="613"/>
    </location>
</feature>
<feature type="compositionally biased region" description="Basic residues" evidence="1">
    <location>
        <begin position="644"/>
        <end position="664"/>
    </location>
</feature>
<feature type="compositionally biased region" description="Polar residues" evidence="1">
    <location>
        <begin position="322"/>
        <end position="331"/>
    </location>
</feature>
<feature type="region of interest" description="Disordered" evidence="1">
    <location>
        <begin position="281"/>
        <end position="331"/>
    </location>
</feature>
<organism evidence="2 3">
    <name type="scientific">Fistulifera solaris</name>
    <name type="common">Oleaginous diatom</name>
    <dbReference type="NCBI Taxonomy" id="1519565"/>
    <lineage>
        <taxon>Eukaryota</taxon>
        <taxon>Sar</taxon>
        <taxon>Stramenopiles</taxon>
        <taxon>Ochrophyta</taxon>
        <taxon>Bacillariophyta</taxon>
        <taxon>Bacillariophyceae</taxon>
        <taxon>Bacillariophycidae</taxon>
        <taxon>Naviculales</taxon>
        <taxon>Naviculaceae</taxon>
        <taxon>Fistulifera</taxon>
    </lineage>
</organism>
<feature type="compositionally biased region" description="Low complexity" evidence="1">
    <location>
        <begin position="615"/>
        <end position="637"/>
    </location>
</feature>
<evidence type="ECO:0000313" key="3">
    <source>
        <dbReference type="Proteomes" id="UP000198406"/>
    </source>
</evidence>
<feature type="compositionally biased region" description="Low complexity" evidence="1">
    <location>
        <begin position="384"/>
        <end position="393"/>
    </location>
</feature>